<dbReference type="PANTHER" id="PTHR43702:SF3">
    <property type="entry name" value="PROTEIN TSGA"/>
    <property type="match status" value="1"/>
</dbReference>
<gene>
    <name evidence="5" type="ORF">D9613_000548</name>
</gene>
<organism evidence="5 6">
    <name type="scientific">Agrocybe pediades</name>
    <dbReference type="NCBI Taxonomy" id="84607"/>
    <lineage>
        <taxon>Eukaryota</taxon>
        <taxon>Fungi</taxon>
        <taxon>Dikarya</taxon>
        <taxon>Basidiomycota</taxon>
        <taxon>Agaricomycotina</taxon>
        <taxon>Agaricomycetes</taxon>
        <taxon>Agaricomycetidae</taxon>
        <taxon>Agaricales</taxon>
        <taxon>Agaricineae</taxon>
        <taxon>Strophariaceae</taxon>
        <taxon>Agrocybe</taxon>
    </lineage>
</organism>
<protein>
    <recommendedName>
        <fullName evidence="7">MFS general substrate transporter</fullName>
    </recommendedName>
</protein>
<dbReference type="SUPFAM" id="SSF103473">
    <property type="entry name" value="MFS general substrate transporter"/>
    <property type="match status" value="1"/>
</dbReference>
<feature type="transmembrane region" description="Helical" evidence="4">
    <location>
        <begin position="265"/>
        <end position="291"/>
    </location>
</feature>
<keyword evidence="4" id="KW-0812">Transmembrane</keyword>
<name>A0A8H4R333_9AGAR</name>
<reference evidence="5 6" key="1">
    <citation type="submission" date="2019-12" db="EMBL/GenBank/DDBJ databases">
        <authorList>
            <person name="Floudas D."/>
            <person name="Bentzer J."/>
            <person name="Ahren D."/>
            <person name="Johansson T."/>
            <person name="Persson P."/>
            <person name="Tunlid A."/>
        </authorList>
    </citation>
    <scope>NUCLEOTIDE SEQUENCE [LARGE SCALE GENOMIC DNA]</scope>
    <source>
        <strain evidence="5 6">CBS 102.39</strain>
    </source>
</reference>
<accession>A0A8H4R333</accession>
<feature type="transmembrane region" description="Helical" evidence="4">
    <location>
        <begin position="67"/>
        <end position="87"/>
    </location>
</feature>
<keyword evidence="4" id="KW-0472">Membrane</keyword>
<dbReference type="GO" id="GO:0022857">
    <property type="term" value="F:transmembrane transporter activity"/>
    <property type="evidence" value="ECO:0007669"/>
    <property type="project" value="InterPro"/>
</dbReference>
<dbReference type="Proteomes" id="UP000521872">
    <property type="component" value="Unassembled WGS sequence"/>
</dbReference>
<feature type="transmembrane region" description="Helical" evidence="4">
    <location>
        <begin position="119"/>
        <end position="135"/>
    </location>
</feature>
<keyword evidence="6" id="KW-1185">Reference proteome</keyword>
<feature type="transmembrane region" description="Helical" evidence="4">
    <location>
        <begin position="419"/>
        <end position="438"/>
    </location>
</feature>
<dbReference type="Gene3D" id="1.20.1250.20">
    <property type="entry name" value="MFS general substrate transporter like domains"/>
    <property type="match status" value="2"/>
</dbReference>
<evidence type="ECO:0000313" key="6">
    <source>
        <dbReference type="Proteomes" id="UP000521872"/>
    </source>
</evidence>
<feature type="compositionally biased region" description="Polar residues" evidence="3">
    <location>
        <begin position="460"/>
        <end position="473"/>
    </location>
</feature>
<dbReference type="Pfam" id="PF07690">
    <property type="entry name" value="MFS_1"/>
    <property type="match status" value="1"/>
</dbReference>
<keyword evidence="4" id="KW-1133">Transmembrane helix</keyword>
<feature type="transmembrane region" description="Helical" evidence="4">
    <location>
        <begin position="330"/>
        <end position="347"/>
    </location>
</feature>
<evidence type="ECO:0000256" key="4">
    <source>
        <dbReference type="SAM" id="Phobius"/>
    </source>
</evidence>
<feature type="transmembrane region" description="Helical" evidence="4">
    <location>
        <begin position="213"/>
        <end position="232"/>
    </location>
</feature>
<evidence type="ECO:0000256" key="3">
    <source>
        <dbReference type="SAM" id="MobiDB-lite"/>
    </source>
</evidence>
<dbReference type="EMBL" id="JAACJL010000015">
    <property type="protein sequence ID" value="KAF4621336.1"/>
    <property type="molecule type" value="Genomic_DNA"/>
</dbReference>
<feature type="transmembrane region" description="Helical" evidence="4">
    <location>
        <begin position="180"/>
        <end position="201"/>
    </location>
</feature>
<feature type="transmembrane region" description="Helical" evidence="4">
    <location>
        <begin position="141"/>
        <end position="168"/>
    </location>
</feature>
<comment type="caution">
    <text evidence="5">The sequence shown here is derived from an EMBL/GenBank/DDBJ whole genome shotgun (WGS) entry which is preliminary data.</text>
</comment>
<feature type="transmembrane region" description="Helical" evidence="4">
    <location>
        <begin position="303"/>
        <end position="323"/>
    </location>
</feature>
<feature type="transmembrane region" description="Helical" evidence="4">
    <location>
        <begin position="353"/>
        <end position="376"/>
    </location>
</feature>
<evidence type="ECO:0000256" key="2">
    <source>
        <dbReference type="ARBA" id="ARBA00022475"/>
    </source>
</evidence>
<dbReference type="GO" id="GO:0005886">
    <property type="term" value="C:plasma membrane"/>
    <property type="evidence" value="ECO:0007669"/>
    <property type="project" value="UniProtKB-SubCell"/>
</dbReference>
<evidence type="ECO:0000313" key="5">
    <source>
        <dbReference type="EMBL" id="KAF4621336.1"/>
    </source>
</evidence>
<dbReference type="InterPro" id="IPR011701">
    <property type="entry name" value="MFS"/>
</dbReference>
<feature type="transmembrane region" description="Helical" evidence="4">
    <location>
        <begin position="26"/>
        <end position="47"/>
    </location>
</feature>
<feature type="transmembrane region" description="Helical" evidence="4">
    <location>
        <begin position="388"/>
        <end position="407"/>
    </location>
</feature>
<evidence type="ECO:0008006" key="7">
    <source>
        <dbReference type="Google" id="ProtNLM"/>
    </source>
</evidence>
<feature type="region of interest" description="Disordered" evidence="3">
    <location>
        <begin position="458"/>
        <end position="477"/>
    </location>
</feature>
<dbReference type="InterPro" id="IPR050375">
    <property type="entry name" value="MFS_TsgA-like"/>
</dbReference>
<proteinExistence type="predicted"/>
<comment type="subcellular location">
    <subcellularLocation>
        <location evidence="1">Cell inner membrane</location>
        <topology evidence="1">Multi-pass membrane protein</topology>
    </subcellularLocation>
</comment>
<dbReference type="AlphaFoldDB" id="A0A8H4R333"/>
<dbReference type="PANTHER" id="PTHR43702">
    <property type="entry name" value="L-FUCOSE-PROTON SYMPORTER"/>
    <property type="match status" value="1"/>
</dbReference>
<sequence>MPSPVVPTGPVLVVPLTGSQLTRGQWAFSFALVSSLFFTWGFAYGLLDVLNAHFQVIFGINKTQSTLLQLAYFGAYVVFAPIAGIFMRKKGYKAGIHLGLTLYSLGEMPFRLHLIRTKVLILLFLIGAVFFWPSAKFAKYGGFVGCTFVIGCGLASLEVAANSYIAVLGTPKYAAARLNFSQGFQGIASFAGPLIASRWFFRGANATKLDTVQWVYLAVAGLGVVLNVLFYFCNLPEIEEEAVLTQVAEGETKPKVEPFIRQYRCIFGFVAQMAYCGAQVGVASLAVNFMIEQGVGLSSSKASQLFSFCQLTFTFGRFIGVGILQFIDPALLLSLYAIACCIFSLAVSLAPGIAGIGCLFALFFFESICYPCIFTLGTKNLGIYSKQGSGLIVVGVGGGAWYPPAQASVADRVSTRRSYLVPFSGYCAVAIYAIGMVVDQAAKNGFRVRNVNEQNHIERNTSLNSSERSNSADQGEKAEEIVEVPGIIKM</sequence>
<dbReference type="InterPro" id="IPR036259">
    <property type="entry name" value="MFS_trans_sf"/>
</dbReference>
<evidence type="ECO:0000256" key="1">
    <source>
        <dbReference type="ARBA" id="ARBA00004429"/>
    </source>
</evidence>
<keyword evidence="2" id="KW-1003">Cell membrane</keyword>